<evidence type="ECO:0000256" key="1">
    <source>
        <dbReference type="ARBA" id="ARBA00004613"/>
    </source>
</evidence>
<evidence type="ECO:0000256" key="9">
    <source>
        <dbReference type="PIRSR" id="PIRSR631098-51"/>
    </source>
</evidence>
<feature type="disulfide bond" evidence="9">
    <location>
        <begin position="73"/>
        <end position="109"/>
    </location>
</feature>
<dbReference type="EMBL" id="AF286086">
    <property type="protein sequence ID" value="AAG29437.1"/>
    <property type="molecule type" value="mRNA"/>
</dbReference>
<dbReference type="GO" id="GO:0007218">
    <property type="term" value="P:neuropeptide signaling pathway"/>
    <property type="evidence" value="ECO:0007669"/>
    <property type="project" value="UniProtKB-KW"/>
</dbReference>
<dbReference type="InterPro" id="IPR000346">
    <property type="entry name" value="Hyperglycemic1"/>
</dbReference>
<reference evidence="12" key="2">
    <citation type="journal article" date="2001" name="Biochem. J.">
        <title>Crustacean hyperglycaemic hormone (CHH)-like peptides and CHH-precursor-related peptides from pericardial organ neurosecretory cells in the shore crab, Carcinus maenas, are putatively spliced and modified products of multiple genes.</title>
        <authorList>
            <person name="Dircksen H."/>
            <person name="Bocking D."/>
            <person name="Heyn U."/>
            <person name="Mandel C."/>
            <person name="Chung J.S."/>
            <person name="Baggerman G."/>
            <person name="Verhaert P."/>
            <person name="Daufeldt S."/>
            <person name="Plosch T."/>
            <person name="Jaros P.P."/>
            <person name="Waelkens E."/>
            <person name="Keller R."/>
            <person name="Webster S.G."/>
        </authorList>
    </citation>
    <scope>NUCLEOTIDE SEQUENCE</scope>
    <source>
        <tissue evidence="12">Pericardial organ</tissue>
    </source>
</reference>
<dbReference type="PRINTS" id="PR00550">
    <property type="entry name" value="HYPRGLYCEMIC"/>
</dbReference>
<dbReference type="SUPFAM" id="SSF81778">
    <property type="entry name" value="Crustacean CHH/MIH/GIH neurohormone"/>
    <property type="match status" value="1"/>
</dbReference>
<protein>
    <submittedName>
        <fullName evidence="12">CHH (PO-type) variant 6</fullName>
    </submittedName>
</protein>
<dbReference type="PANTHER" id="PTHR35981:SF2">
    <property type="entry name" value="ION TRANSPORT PEPTIDE, ISOFORM C"/>
    <property type="match status" value="1"/>
</dbReference>
<reference evidence="12" key="1">
    <citation type="submission" date="2000-07" db="EMBL/GenBank/DDBJ databases">
        <title>Evidence for multiple CHH-isoforms in the shore crab, Carcinus maenas, generated by multiple gene copies and differential splicing.</title>
        <authorList>
            <person name="Boecking D.H."/>
            <person name="Heyn U."/>
            <person name="Mandel C."/>
            <person name="Daufeldt S."/>
            <person name="Dircksen H."/>
        </authorList>
    </citation>
    <scope>NUCLEOTIDE SEQUENCE</scope>
    <source>
        <tissue evidence="12">Pericardial organ</tissue>
    </source>
</reference>
<evidence type="ECO:0000313" key="12">
    <source>
        <dbReference type="EMBL" id="AAG29437.1"/>
    </source>
</evidence>
<evidence type="ECO:0000256" key="3">
    <source>
        <dbReference type="ARBA" id="ARBA00022525"/>
    </source>
</evidence>
<dbReference type="PRINTS" id="PR00548">
    <property type="entry name" value="HYPRGLYCEMC1"/>
</dbReference>
<keyword evidence="3" id="KW-0964">Secreted</keyword>
<evidence type="ECO:0000256" key="8">
    <source>
        <dbReference type="PIRSR" id="PIRSR631098-50"/>
    </source>
</evidence>
<dbReference type="Gene3D" id="1.10.2010.10">
    <property type="entry name" value="Crustacean CHH/MIH/GIH neurohormone"/>
    <property type="match status" value="1"/>
</dbReference>
<proteinExistence type="evidence at transcript level"/>
<feature type="modified residue" description="Pyrrolidone carboxylic acid; partial" evidence="8">
    <location>
        <position position="67"/>
    </location>
</feature>
<dbReference type="Pfam" id="PF01147">
    <property type="entry name" value="Crust_neurohorm"/>
    <property type="match status" value="1"/>
</dbReference>
<dbReference type="GO" id="GO:0005576">
    <property type="term" value="C:extracellular region"/>
    <property type="evidence" value="ECO:0007669"/>
    <property type="project" value="UniProtKB-SubCell"/>
</dbReference>
<keyword evidence="10" id="KW-0732">Signal</keyword>
<keyword evidence="8" id="KW-0873">Pyrrolidone carboxylic acid</keyword>
<dbReference type="InterPro" id="IPR035957">
    <property type="entry name" value="Crust_neurohorm_sf"/>
</dbReference>
<dbReference type="Pfam" id="PF03858">
    <property type="entry name" value="Crust_neuro_H"/>
    <property type="match status" value="1"/>
</dbReference>
<comment type="subcellular location">
    <subcellularLocation>
        <location evidence="1">Secreted</location>
    </subcellularLocation>
</comment>
<dbReference type="InterPro" id="IPR018251">
    <property type="entry name" value="Crust_neurhormone_CS"/>
</dbReference>
<feature type="disulfide bond" evidence="9">
    <location>
        <begin position="89"/>
        <end position="105"/>
    </location>
</feature>
<dbReference type="AlphaFoldDB" id="Q9GT05"/>
<organism evidence="12">
    <name type="scientific">Carcinus maenas</name>
    <name type="common">Common shore crab</name>
    <name type="synonym">Green crab</name>
    <dbReference type="NCBI Taxonomy" id="6759"/>
    <lineage>
        <taxon>Eukaryota</taxon>
        <taxon>Metazoa</taxon>
        <taxon>Ecdysozoa</taxon>
        <taxon>Arthropoda</taxon>
        <taxon>Crustacea</taxon>
        <taxon>Multicrustacea</taxon>
        <taxon>Malacostraca</taxon>
        <taxon>Eumalacostraca</taxon>
        <taxon>Eucarida</taxon>
        <taxon>Decapoda</taxon>
        <taxon>Pleocyemata</taxon>
        <taxon>Brachyura</taxon>
        <taxon>Eubrachyura</taxon>
        <taxon>Portunoidea</taxon>
        <taxon>Carcinidae</taxon>
        <taxon>Carcinus</taxon>
    </lineage>
</organism>
<feature type="domain" description="Crustacean neurohormone H" evidence="11">
    <location>
        <begin position="27"/>
        <end position="64"/>
    </location>
</feature>
<evidence type="ECO:0000256" key="4">
    <source>
        <dbReference type="ARBA" id="ARBA00022702"/>
    </source>
</evidence>
<accession>Q9GT05</accession>
<dbReference type="GO" id="GO:0005184">
    <property type="term" value="F:neuropeptide hormone activity"/>
    <property type="evidence" value="ECO:0007669"/>
    <property type="project" value="InterPro"/>
</dbReference>
<keyword evidence="5" id="KW-0027">Amidation</keyword>
<keyword evidence="4" id="KW-0372">Hormone</keyword>
<feature type="chain" id="PRO_5004327868" evidence="10">
    <location>
        <begin position="27"/>
        <end position="139"/>
    </location>
</feature>
<name>Q9GT05_CARMA</name>
<evidence type="ECO:0000256" key="10">
    <source>
        <dbReference type="SAM" id="SignalP"/>
    </source>
</evidence>
<dbReference type="PANTHER" id="PTHR35981">
    <property type="entry name" value="ION TRANSPORT PEPTIDE, ISOFORM C"/>
    <property type="match status" value="1"/>
</dbReference>
<evidence type="ECO:0000256" key="5">
    <source>
        <dbReference type="ARBA" id="ARBA00022815"/>
    </source>
</evidence>
<dbReference type="InterPro" id="IPR005558">
    <property type="entry name" value="Crust_neurhormone_H"/>
</dbReference>
<dbReference type="InterPro" id="IPR001166">
    <property type="entry name" value="Hyperglycemic"/>
</dbReference>
<dbReference type="InterPro" id="IPR031098">
    <property type="entry name" value="Crust_neurohorm"/>
</dbReference>
<comment type="similarity">
    <text evidence="2">Belongs to the arthropod CHH/MIH/GIH/VIH hormone family.</text>
</comment>
<evidence type="ECO:0000259" key="11">
    <source>
        <dbReference type="Pfam" id="PF03858"/>
    </source>
</evidence>
<keyword evidence="7" id="KW-0527">Neuropeptide</keyword>
<feature type="disulfide bond" evidence="9">
    <location>
        <begin position="92"/>
        <end position="118"/>
    </location>
</feature>
<evidence type="ECO:0000256" key="2">
    <source>
        <dbReference type="ARBA" id="ARBA00005447"/>
    </source>
</evidence>
<evidence type="ECO:0000256" key="7">
    <source>
        <dbReference type="ARBA" id="ARBA00023320"/>
    </source>
</evidence>
<dbReference type="PROSITE" id="PS01250">
    <property type="entry name" value="CHH_MIH_GIH"/>
    <property type="match status" value="1"/>
</dbReference>
<evidence type="ECO:0000256" key="6">
    <source>
        <dbReference type="ARBA" id="ARBA00023157"/>
    </source>
</evidence>
<sequence>MYSKTIPAMLAIITVAYLCALPHAHARSTPGYGRMDRILAALKTSPMEPSAALAVEHGTTHPLEKKQIYDTSCKGVYDRALFNDLEHVCDDCYNLYRTSYVASACRNNCFENEVFDVCVYELYFPDHEEYLRSRDGLKG</sequence>
<keyword evidence="6 9" id="KW-1015">Disulfide bond</keyword>
<feature type="signal peptide" evidence="10">
    <location>
        <begin position="1"/>
        <end position="26"/>
    </location>
</feature>
<dbReference type="GO" id="GO:0007623">
    <property type="term" value="P:circadian rhythm"/>
    <property type="evidence" value="ECO:0007669"/>
    <property type="project" value="TreeGrafter"/>
</dbReference>